<name>A0ACC5QYK6_9HYPH</name>
<evidence type="ECO:0000313" key="2">
    <source>
        <dbReference type="Proteomes" id="UP000616151"/>
    </source>
</evidence>
<organism evidence="1 2">
    <name type="scientific">Taklimakanibacter albus</name>
    <dbReference type="NCBI Taxonomy" id="2800327"/>
    <lineage>
        <taxon>Bacteria</taxon>
        <taxon>Pseudomonadati</taxon>
        <taxon>Pseudomonadota</taxon>
        <taxon>Alphaproteobacteria</taxon>
        <taxon>Hyphomicrobiales</taxon>
        <taxon>Aestuariivirgaceae</taxon>
        <taxon>Taklimakanibacter</taxon>
    </lineage>
</organism>
<gene>
    <name evidence="1" type="ORF">JHL16_03895</name>
</gene>
<dbReference type="Proteomes" id="UP000616151">
    <property type="component" value="Unassembled WGS sequence"/>
</dbReference>
<dbReference type="EMBL" id="JAENHL010000004">
    <property type="protein sequence ID" value="MBK1865481.1"/>
    <property type="molecule type" value="Genomic_DNA"/>
</dbReference>
<protein>
    <submittedName>
        <fullName evidence="1">HIT domain-containing protein</fullName>
    </submittedName>
</protein>
<comment type="caution">
    <text evidence="1">The sequence shown here is derived from an EMBL/GenBank/DDBJ whole genome shotgun (WGS) entry which is preliminary data.</text>
</comment>
<proteinExistence type="predicted"/>
<evidence type="ECO:0000313" key="1">
    <source>
        <dbReference type="EMBL" id="MBK1865481.1"/>
    </source>
</evidence>
<reference evidence="1" key="1">
    <citation type="submission" date="2021-01" db="EMBL/GenBank/DDBJ databases">
        <authorList>
            <person name="Sun Q."/>
        </authorList>
    </citation>
    <scope>NUCLEOTIDE SEQUENCE</scope>
    <source>
        <strain evidence="1">YIM B02566</strain>
    </source>
</reference>
<sequence>MSSSCSKTAATSTARCSRPSITGRSADPTPVTGFSLSPRLEADSVFVTDWPLSQVRLMDDQRFPWLILVPRRAGLEEWTELTRADAHQLSDEIARAGEALTQLYKPTKVNIGALGNIVRQMHVHVIARFETDAAWPGPVWGQGARLPYEAAARERLCGDLKARLDPRP</sequence>
<accession>A0ACC5QYK6</accession>
<keyword evidence="2" id="KW-1185">Reference proteome</keyword>